<keyword evidence="3" id="KW-0805">Transcription regulation</keyword>
<dbReference type="Pfam" id="PF00155">
    <property type="entry name" value="Aminotran_1_2"/>
    <property type="match status" value="1"/>
</dbReference>
<keyword evidence="7" id="KW-0032">Aminotransferase</keyword>
<dbReference type="InterPro" id="IPR051446">
    <property type="entry name" value="HTH_trans_reg/aminotransferase"/>
</dbReference>
<name>A0A4R1K393_9GAMM</name>
<dbReference type="GO" id="GO:0003700">
    <property type="term" value="F:DNA-binding transcription factor activity"/>
    <property type="evidence" value="ECO:0007669"/>
    <property type="project" value="InterPro"/>
</dbReference>
<dbReference type="Gene3D" id="3.40.640.10">
    <property type="entry name" value="Type I PLP-dependent aspartate aminotransferase-like (Major domain)"/>
    <property type="match status" value="1"/>
</dbReference>
<reference evidence="7 8" key="1">
    <citation type="submission" date="2019-03" db="EMBL/GenBank/DDBJ databases">
        <title>Genomic Encyclopedia of Type Strains, Phase IV (KMG-IV): sequencing the most valuable type-strain genomes for metagenomic binning, comparative biology and taxonomic classification.</title>
        <authorList>
            <person name="Goeker M."/>
        </authorList>
    </citation>
    <scope>NUCLEOTIDE SEQUENCE [LARGE SCALE GENOMIC DNA]</scope>
    <source>
        <strain evidence="7 8">DSM 18577</strain>
    </source>
</reference>
<dbReference type="InterPro" id="IPR015421">
    <property type="entry name" value="PyrdxlP-dep_Trfase_major"/>
</dbReference>
<organism evidence="7 8">
    <name type="scientific">Celerinatantimonas diazotrophica</name>
    <dbReference type="NCBI Taxonomy" id="412034"/>
    <lineage>
        <taxon>Bacteria</taxon>
        <taxon>Pseudomonadati</taxon>
        <taxon>Pseudomonadota</taxon>
        <taxon>Gammaproteobacteria</taxon>
        <taxon>Celerinatantimonadaceae</taxon>
        <taxon>Celerinatantimonas</taxon>
    </lineage>
</organism>
<keyword evidence="5" id="KW-0804">Transcription</keyword>
<dbReference type="InterPro" id="IPR015424">
    <property type="entry name" value="PyrdxlP-dep_Trfase"/>
</dbReference>
<protein>
    <submittedName>
        <fullName evidence="7">GntR family transcriptional regulator/MocR family aminotransferase</fullName>
    </submittedName>
</protein>
<dbReference type="InterPro" id="IPR004839">
    <property type="entry name" value="Aminotransferase_I/II_large"/>
</dbReference>
<dbReference type="GO" id="GO:0003677">
    <property type="term" value="F:DNA binding"/>
    <property type="evidence" value="ECO:0007669"/>
    <property type="project" value="UniProtKB-KW"/>
</dbReference>
<dbReference type="OrthoDB" id="9808770at2"/>
<keyword evidence="8" id="KW-1185">Reference proteome</keyword>
<accession>A0A4R1K393</accession>
<dbReference type="Pfam" id="PF00392">
    <property type="entry name" value="GntR"/>
    <property type="match status" value="1"/>
</dbReference>
<dbReference type="Gene3D" id="1.10.10.10">
    <property type="entry name" value="Winged helix-like DNA-binding domain superfamily/Winged helix DNA-binding domain"/>
    <property type="match status" value="1"/>
</dbReference>
<dbReference type="InterPro" id="IPR036390">
    <property type="entry name" value="WH_DNA-bd_sf"/>
</dbReference>
<dbReference type="GO" id="GO:0030170">
    <property type="term" value="F:pyridoxal phosphate binding"/>
    <property type="evidence" value="ECO:0007669"/>
    <property type="project" value="InterPro"/>
</dbReference>
<keyword evidence="2" id="KW-0663">Pyridoxal phosphate</keyword>
<dbReference type="SUPFAM" id="SSF46785">
    <property type="entry name" value="Winged helix' DNA-binding domain"/>
    <property type="match status" value="1"/>
</dbReference>
<evidence type="ECO:0000256" key="2">
    <source>
        <dbReference type="ARBA" id="ARBA00022898"/>
    </source>
</evidence>
<feature type="domain" description="HTH gntR-type" evidence="6">
    <location>
        <begin position="14"/>
        <end position="82"/>
    </location>
</feature>
<dbReference type="AlphaFoldDB" id="A0A4R1K393"/>
<dbReference type="GO" id="GO:0008483">
    <property type="term" value="F:transaminase activity"/>
    <property type="evidence" value="ECO:0007669"/>
    <property type="project" value="UniProtKB-KW"/>
</dbReference>
<evidence type="ECO:0000313" key="7">
    <source>
        <dbReference type="EMBL" id="TCK58566.1"/>
    </source>
</evidence>
<evidence type="ECO:0000256" key="1">
    <source>
        <dbReference type="ARBA" id="ARBA00005384"/>
    </source>
</evidence>
<dbReference type="CDD" id="cd00609">
    <property type="entry name" value="AAT_like"/>
    <property type="match status" value="1"/>
</dbReference>
<dbReference type="SMART" id="SM00345">
    <property type="entry name" value="HTH_GNTR"/>
    <property type="match status" value="1"/>
</dbReference>
<keyword evidence="4" id="KW-0238">DNA-binding</keyword>
<dbReference type="InterPro" id="IPR036388">
    <property type="entry name" value="WH-like_DNA-bd_sf"/>
</dbReference>
<dbReference type="CDD" id="cd07377">
    <property type="entry name" value="WHTH_GntR"/>
    <property type="match status" value="1"/>
</dbReference>
<evidence type="ECO:0000256" key="4">
    <source>
        <dbReference type="ARBA" id="ARBA00023125"/>
    </source>
</evidence>
<sequence length="495" mass="56997">MIECCLQTGLDKDRGLQEQLREVLVTSILSGRFIKDESLPSCRSLSDQLNISRNTVSLVYEGLCADGYLISRPRSGYYIAPQYDPDYLGQDTPVEVTCENLSAPNWDKLLKNSPSQFLTIHKPSNWMKFTYPFIYGQPDANLFPMDKWREAARKITSNMRPHDWLLDRIDQDDTELIHQLRNHVLPKRGIIAQPSEILITLGTQNALSLVSQLLFSEQTAIGVESPVYLEAVNTFKLQTQRIYPHSIDSQGMQLNEFSNQCEYFYVTPSHQAPTGVCMSNARRQQLLQHAIEHDQIILEDDFDSDTNIEQHPRPALKAHDQSGRVIYMSSLSKAFSPGLRLGYIVAPAELIDELRALRRLNYRHPPTYIQYQLAYFLSQGYYESFLRHYRENSAYRWSLLKNALDKYLPTCRYTQTRATAFWIEAPKEINCETLAWRAAHKSILIEPGRNYFLEDEAPSNYFRLGFHAIAPEAIEPGIALLAQVMQHLQQRPVNE</sequence>
<dbReference type="SUPFAM" id="SSF53383">
    <property type="entry name" value="PLP-dependent transferases"/>
    <property type="match status" value="1"/>
</dbReference>
<dbReference type="RefSeq" id="WP_131911535.1">
    <property type="nucleotide sequence ID" value="NZ_OU594967.1"/>
</dbReference>
<comment type="caution">
    <text evidence="7">The sequence shown here is derived from an EMBL/GenBank/DDBJ whole genome shotgun (WGS) entry which is preliminary data.</text>
</comment>
<comment type="similarity">
    <text evidence="1">In the C-terminal section; belongs to the class-I pyridoxal-phosphate-dependent aminotransferase family.</text>
</comment>
<dbReference type="InterPro" id="IPR000524">
    <property type="entry name" value="Tscrpt_reg_HTH_GntR"/>
</dbReference>
<proteinExistence type="inferred from homology"/>
<evidence type="ECO:0000256" key="3">
    <source>
        <dbReference type="ARBA" id="ARBA00023015"/>
    </source>
</evidence>
<keyword evidence="7" id="KW-0808">Transferase</keyword>
<dbReference type="Proteomes" id="UP000295565">
    <property type="component" value="Unassembled WGS sequence"/>
</dbReference>
<dbReference type="PANTHER" id="PTHR46577:SF1">
    <property type="entry name" value="HTH-TYPE TRANSCRIPTIONAL REGULATORY PROTEIN GABR"/>
    <property type="match status" value="1"/>
</dbReference>
<dbReference type="EMBL" id="SMGD01000011">
    <property type="protein sequence ID" value="TCK58566.1"/>
    <property type="molecule type" value="Genomic_DNA"/>
</dbReference>
<dbReference type="PANTHER" id="PTHR46577">
    <property type="entry name" value="HTH-TYPE TRANSCRIPTIONAL REGULATORY PROTEIN GABR"/>
    <property type="match status" value="1"/>
</dbReference>
<evidence type="ECO:0000313" key="8">
    <source>
        <dbReference type="Proteomes" id="UP000295565"/>
    </source>
</evidence>
<gene>
    <name evidence="7" type="ORF">EV690_0696</name>
</gene>
<evidence type="ECO:0000256" key="5">
    <source>
        <dbReference type="ARBA" id="ARBA00023163"/>
    </source>
</evidence>
<evidence type="ECO:0000259" key="6">
    <source>
        <dbReference type="PROSITE" id="PS50949"/>
    </source>
</evidence>
<dbReference type="PROSITE" id="PS50949">
    <property type="entry name" value="HTH_GNTR"/>
    <property type="match status" value="1"/>
</dbReference>